<keyword evidence="5 6" id="KW-0472">Membrane</keyword>
<accession>A0A0W8FVN4</accession>
<feature type="transmembrane region" description="Helical" evidence="6">
    <location>
        <begin position="209"/>
        <end position="239"/>
    </location>
</feature>
<feature type="transmembrane region" description="Helical" evidence="6">
    <location>
        <begin position="359"/>
        <end position="378"/>
    </location>
</feature>
<dbReference type="GO" id="GO:0042910">
    <property type="term" value="F:xenobiotic transmembrane transporter activity"/>
    <property type="evidence" value="ECO:0007669"/>
    <property type="project" value="InterPro"/>
</dbReference>
<evidence type="ECO:0000256" key="3">
    <source>
        <dbReference type="ARBA" id="ARBA00022692"/>
    </source>
</evidence>
<keyword evidence="4 6" id="KW-1133">Transmembrane helix</keyword>
<dbReference type="PANTHER" id="PTHR43823:SF3">
    <property type="entry name" value="MULTIDRUG EXPORT PROTEIN MEPA"/>
    <property type="match status" value="1"/>
</dbReference>
<evidence type="ECO:0000256" key="1">
    <source>
        <dbReference type="ARBA" id="ARBA00004651"/>
    </source>
</evidence>
<feature type="transmembrane region" description="Helical" evidence="6">
    <location>
        <begin position="76"/>
        <end position="97"/>
    </location>
</feature>
<dbReference type="InterPro" id="IPR051327">
    <property type="entry name" value="MATE_MepA_subfamily"/>
</dbReference>
<feature type="transmembrane region" description="Helical" evidence="6">
    <location>
        <begin position="259"/>
        <end position="281"/>
    </location>
</feature>
<organism evidence="7">
    <name type="scientific">hydrocarbon metagenome</name>
    <dbReference type="NCBI Taxonomy" id="938273"/>
    <lineage>
        <taxon>unclassified sequences</taxon>
        <taxon>metagenomes</taxon>
        <taxon>ecological metagenomes</taxon>
    </lineage>
</organism>
<reference evidence="7" key="1">
    <citation type="journal article" date="2015" name="Proc. Natl. Acad. Sci. U.S.A.">
        <title>Networks of energetic and metabolic interactions define dynamics in microbial communities.</title>
        <authorList>
            <person name="Embree M."/>
            <person name="Liu J.K."/>
            <person name="Al-Bassam M.M."/>
            <person name="Zengler K."/>
        </authorList>
    </citation>
    <scope>NUCLEOTIDE SEQUENCE</scope>
</reference>
<feature type="transmembrane region" description="Helical" evidence="6">
    <location>
        <begin position="104"/>
        <end position="128"/>
    </location>
</feature>
<dbReference type="PANTHER" id="PTHR43823">
    <property type="entry name" value="SPORULATION PROTEIN YKVU"/>
    <property type="match status" value="1"/>
</dbReference>
<feature type="transmembrane region" description="Helical" evidence="6">
    <location>
        <begin position="37"/>
        <end position="56"/>
    </location>
</feature>
<keyword evidence="2" id="KW-1003">Cell membrane</keyword>
<dbReference type="AlphaFoldDB" id="A0A0W8FVN4"/>
<keyword evidence="3 6" id="KW-0812">Transmembrane</keyword>
<dbReference type="NCBIfam" id="TIGR00797">
    <property type="entry name" value="matE"/>
    <property type="match status" value="1"/>
</dbReference>
<dbReference type="Pfam" id="PF01554">
    <property type="entry name" value="MatE"/>
    <property type="match status" value="2"/>
</dbReference>
<gene>
    <name evidence="7" type="ORF">ASZ90_005858</name>
</gene>
<comment type="caution">
    <text evidence="7">The sequence shown here is derived from an EMBL/GenBank/DDBJ whole genome shotgun (WGS) entry which is preliminary data.</text>
</comment>
<dbReference type="GO" id="GO:0005886">
    <property type="term" value="C:plasma membrane"/>
    <property type="evidence" value="ECO:0007669"/>
    <property type="project" value="UniProtKB-SubCell"/>
</dbReference>
<proteinExistence type="predicted"/>
<evidence type="ECO:0000256" key="5">
    <source>
        <dbReference type="ARBA" id="ARBA00023136"/>
    </source>
</evidence>
<feature type="transmembrane region" description="Helical" evidence="6">
    <location>
        <begin position="181"/>
        <end position="203"/>
    </location>
</feature>
<dbReference type="EMBL" id="LNQE01000851">
    <property type="protein sequence ID" value="KUG24307.1"/>
    <property type="molecule type" value="Genomic_DNA"/>
</dbReference>
<dbReference type="InterPro" id="IPR002528">
    <property type="entry name" value="MATE_fam"/>
</dbReference>
<evidence type="ECO:0000313" key="7">
    <source>
        <dbReference type="EMBL" id="KUG24307.1"/>
    </source>
</evidence>
<comment type="subcellular location">
    <subcellularLocation>
        <location evidence="1">Cell membrane</location>
        <topology evidence="1">Multi-pass membrane protein</topology>
    </subcellularLocation>
</comment>
<evidence type="ECO:0000256" key="6">
    <source>
        <dbReference type="SAM" id="Phobius"/>
    </source>
</evidence>
<protein>
    <submittedName>
        <fullName evidence="7">Multi antimicrobial extrusion protein (Na(+)/drug antiporter)</fullName>
    </submittedName>
</protein>
<feature type="transmembrane region" description="Helical" evidence="6">
    <location>
        <begin position="301"/>
        <end position="323"/>
    </location>
</feature>
<feature type="transmembrane region" description="Helical" evidence="6">
    <location>
        <begin position="140"/>
        <end position="160"/>
    </location>
</feature>
<name>A0A0W8FVN4_9ZZZZ</name>
<dbReference type="GO" id="GO:0015297">
    <property type="term" value="F:antiporter activity"/>
    <property type="evidence" value="ECO:0007669"/>
    <property type="project" value="InterPro"/>
</dbReference>
<feature type="transmembrane region" description="Helical" evidence="6">
    <location>
        <begin position="330"/>
        <end position="353"/>
    </location>
</feature>
<sequence>MIFAAIGVGTGTGAGSFSARMFGAGKIHEAQKTAGQIFFLSFFFGLITIVSVLLFGDKILVSFGAFDEILPLCHDYLYVIVFSAPFMFFSMMSNYLLRVEGRPLLSMYVVLIASISSAILDPLLIFGIGPFPRMGIKGAALAAVSAQCIAFVFSAYFIQLKSSKYNLKWKHLFPDLSTIKSIFSTGLPSIAINLVVSIVLVIYNHVLAHFGFLAVAALGICFRVNSLVTMVLFGIGFGLMPIVGFSDGAKLYQRLKESVFVALKFSVSLVFVASIVLEIFAGQIVGLFSSDPSLTAIATPALRIFASSLILIAPIVIFINMFLGLGKGNLAMFLLFFRDCLALIPLLIFLPLWLGLKGAWLATPIANLLALFAVLFYARKELRRIETK</sequence>
<evidence type="ECO:0000256" key="4">
    <source>
        <dbReference type="ARBA" id="ARBA00022989"/>
    </source>
</evidence>
<evidence type="ECO:0000256" key="2">
    <source>
        <dbReference type="ARBA" id="ARBA00022475"/>
    </source>
</evidence>